<sequence>MMRQKGARSKTGCKTCRIRRVKCDEARPVCNRCSSTGRKCDGYEVFSAGIAKRILIPRTYSSPAPCAAVGCFPHLSPAEAESFVYFRDHTSQEAKGWFASAIWQRLILPLAHRELAVMHAAVGVGAMHRSTRGQSPSLRLPGCMEPHHSFALAQYVKAIRQLRERLDRFEHDRQNPEIALVACLLFVCLEMLQGNRLGVLVHLQNGLRVLASMPSQVRRMDNGEHQCLLVTRERPTGVEQITEILVQLDVDSTAFGERAPAFRIASALDSPGPGRLLPSRFGDLLEARHLLGCLTNRAHHIRGNLLSLSGQFCQDSPRDAAWRCCMEFAGIRMLRPSQHAALFANMRTLERDLTHWLDAFQHMTQSSSEDTQSCTFLEIQFHSVFLQLTTCHNDRETYCDRFASTFQRIVDLCSLLIDDTARSTGPTFVLDSGLIPSLYITAIKCRQPEIRHRASSLLSRYPCQEGMWEPALMGHFVHEVSRLEEEAARSATGQGASTGMRFEGVPEAARFCVVILAVTERVGEGRLVCARYLHETTGELEITEHLIPVPLTE</sequence>
<dbReference type="Proteomes" id="UP001177260">
    <property type="component" value="Unassembled WGS sequence"/>
</dbReference>
<name>A0ACC3AP64_9EURO</name>
<accession>A0ACC3AP64</accession>
<protein>
    <submittedName>
        <fullName evidence="1">Uncharacterized protein</fullName>
    </submittedName>
</protein>
<dbReference type="EMBL" id="JAOPJF010000108">
    <property type="protein sequence ID" value="KAK1139405.1"/>
    <property type="molecule type" value="Genomic_DNA"/>
</dbReference>
<evidence type="ECO:0000313" key="2">
    <source>
        <dbReference type="Proteomes" id="UP001177260"/>
    </source>
</evidence>
<organism evidence="1 2">
    <name type="scientific">Aspergillus melleus</name>
    <dbReference type="NCBI Taxonomy" id="138277"/>
    <lineage>
        <taxon>Eukaryota</taxon>
        <taxon>Fungi</taxon>
        <taxon>Dikarya</taxon>
        <taxon>Ascomycota</taxon>
        <taxon>Pezizomycotina</taxon>
        <taxon>Eurotiomycetes</taxon>
        <taxon>Eurotiomycetidae</taxon>
        <taxon>Eurotiales</taxon>
        <taxon>Aspergillaceae</taxon>
        <taxon>Aspergillus</taxon>
        <taxon>Aspergillus subgen. Circumdati</taxon>
    </lineage>
</organism>
<gene>
    <name evidence="1" type="ORF">N8T08_000768</name>
</gene>
<evidence type="ECO:0000313" key="1">
    <source>
        <dbReference type="EMBL" id="KAK1139405.1"/>
    </source>
</evidence>
<keyword evidence="2" id="KW-1185">Reference proteome</keyword>
<reference evidence="1 2" key="1">
    <citation type="journal article" date="2023" name="ACS Omega">
        <title>Identification of the Neoaspergillic Acid Biosynthesis Gene Cluster by Establishing an In Vitro CRISPR-Ribonucleoprotein Genetic System in Aspergillus melleus.</title>
        <authorList>
            <person name="Yuan B."/>
            <person name="Grau M.F."/>
            <person name="Murata R.M."/>
            <person name="Torok T."/>
            <person name="Venkateswaran K."/>
            <person name="Stajich J.E."/>
            <person name="Wang C.C.C."/>
        </authorList>
    </citation>
    <scope>NUCLEOTIDE SEQUENCE [LARGE SCALE GENOMIC DNA]</scope>
    <source>
        <strain evidence="1 2">IMV 1140</strain>
    </source>
</reference>
<proteinExistence type="predicted"/>
<comment type="caution">
    <text evidence="1">The sequence shown here is derived from an EMBL/GenBank/DDBJ whole genome shotgun (WGS) entry which is preliminary data.</text>
</comment>